<feature type="region of interest" description="Disordered" evidence="1">
    <location>
        <begin position="332"/>
        <end position="366"/>
    </location>
</feature>
<accession>A0A931F8U9</accession>
<feature type="compositionally biased region" description="Acidic residues" evidence="1">
    <location>
        <begin position="337"/>
        <end position="366"/>
    </location>
</feature>
<comment type="caution">
    <text evidence="4">The sequence shown here is derived from an EMBL/GenBank/DDBJ whole genome shotgun (WGS) entry which is preliminary data.</text>
</comment>
<evidence type="ECO:0000256" key="1">
    <source>
        <dbReference type="SAM" id="MobiDB-lite"/>
    </source>
</evidence>
<dbReference type="Pfam" id="PF14321">
    <property type="entry name" value="DUF4382"/>
    <property type="match status" value="1"/>
</dbReference>
<dbReference type="EMBL" id="JADPIE010000003">
    <property type="protein sequence ID" value="MBF8436903.1"/>
    <property type="molecule type" value="Genomic_DNA"/>
</dbReference>
<sequence>MKKKTIFVVSLILFTIVVAGCTGDFLGDGVDTDQETGQLALFIADNAVNDLEHVYVYIDEVNVNHVDGGWETINNFEDEEDEMLKVDLLQLQFTEKKLGDKFLPEGNYNKIRLKLADEDGQGYLSRLVFDDGSEMPLKVPAGQQKGFQIDYNFGIERDTITSIVLDVDLTKLVFAGRSDKAILNTQAVNVIDKNYAGNILGRVLGKFEEDGDIKEEFIDIDNRDVYVEAYNVNDYDSEAKEFKDGAEPEAISLTSIEEISGRDAGSFMLRGLSDGEYKLRAFVGYKEQSEDEDEDEMKDEIVIDDSDYEVKILEEPVSVIVGEKIELDDPIILSSVDLEESEENDTEEDTNGDDSGEDENEDNSEE</sequence>
<feature type="domain" description="DUF4382" evidence="3">
    <location>
        <begin position="36"/>
        <end position="183"/>
    </location>
</feature>
<evidence type="ECO:0000256" key="2">
    <source>
        <dbReference type="SAM" id="SignalP"/>
    </source>
</evidence>
<feature type="chain" id="PRO_5038778509" evidence="2">
    <location>
        <begin position="20"/>
        <end position="366"/>
    </location>
</feature>
<dbReference type="InterPro" id="IPR025491">
    <property type="entry name" value="DUF4382"/>
</dbReference>
<dbReference type="PROSITE" id="PS51257">
    <property type="entry name" value="PROKAR_LIPOPROTEIN"/>
    <property type="match status" value="1"/>
</dbReference>
<dbReference type="Proteomes" id="UP000621436">
    <property type="component" value="Unassembled WGS sequence"/>
</dbReference>
<keyword evidence="5" id="KW-1185">Reference proteome</keyword>
<protein>
    <submittedName>
        <fullName evidence="4">DUF4382 domain-containing protein</fullName>
    </submittedName>
</protein>
<proteinExistence type="predicted"/>
<keyword evidence="2" id="KW-0732">Signal</keyword>
<name>A0A931F8U9_9FIRM</name>
<dbReference type="AlphaFoldDB" id="A0A931F8U9"/>
<organism evidence="4 5">
    <name type="scientific">Halonatronomonas betaini</name>
    <dbReference type="NCBI Taxonomy" id="2778430"/>
    <lineage>
        <taxon>Bacteria</taxon>
        <taxon>Bacillati</taxon>
        <taxon>Bacillota</taxon>
        <taxon>Clostridia</taxon>
        <taxon>Halanaerobiales</taxon>
        <taxon>Halarsenatibacteraceae</taxon>
        <taxon>Halonatronomonas</taxon>
    </lineage>
</organism>
<reference evidence="4" key="1">
    <citation type="submission" date="2020-11" db="EMBL/GenBank/DDBJ databases">
        <title>Halonatronomonas betainensis gen. nov., sp. nov. a novel haloalkaliphilic representative of the family Halanaerobiacae capable of betaine degradation.</title>
        <authorList>
            <person name="Boltyanskaya Y."/>
            <person name="Kevbrin V."/>
            <person name="Detkova E."/>
            <person name="Grouzdev D.S."/>
            <person name="Koziaeva V."/>
            <person name="Zhilina T."/>
        </authorList>
    </citation>
    <scope>NUCLEOTIDE SEQUENCE</scope>
    <source>
        <strain evidence="4">Z-7014</strain>
    </source>
</reference>
<feature type="signal peptide" evidence="2">
    <location>
        <begin position="1"/>
        <end position="19"/>
    </location>
</feature>
<evidence type="ECO:0000259" key="3">
    <source>
        <dbReference type="Pfam" id="PF14321"/>
    </source>
</evidence>
<dbReference type="RefSeq" id="WP_270453825.1">
    <property type="nucleotide sequence ID" value="NZ_JADPIE010000003.1"/>
</dbReference>
<evidence type="ECO:0000313" key="4">
    <source>
        <dbReference type="EMBL" id="MBF8436903.1"/>
    </source>
</evidence>
<evidence type="ECO:0000313" key="5">
    <source>
        <dbReference type="Proteomes" id="UP000621436"/>
    </source>
</evidence>
<gene>
    <name evidence="4" type="ORF">I0Q91_07435</name>
</gene>